<feature type="transmembrane region" description="Helical" evidence="2">
    <location>
        <begin position="355"/>
        <end position="381"/>
    </location>
</feature>
<proteinExistence type="predicted"/>
<dbReference type="Pfam" id="PF25130">
    <property type="entry name" value="DUF7820"/>
    <property type="match status" value="1"/>
</dbReference>
<feature type="compositionally biased region" description="Basic and acidic residues" evidence="1">
    <location>
        <begin position="1"/>
        <end position="11"/>
    </location>
</feature>
<sequence length="691" mass="74535">MSGRLSSDHSRSFSQSSRSRSGPSQDPDSMPHPSTPGRSSNPNVFSDEYSLEHLDSEQATLTPRSLSISSVASSHTLRSSLPHHQKPYNTSTDGDELLENPFRDEARVSFEDDTANRSSLPQKGFDLSYRNSVNSNSTAPSTAQRSQSTSSRFSIPPRALSPYTGATGPSHPYAMYPQVGVSRSPSVATTSTIRPVDGPLTESNGPQHPYAMYSQNVVVEEGLEDSVIPLGFPGHLQEAYQRPPNRAADDVGDLIGPDGYTEQLPPYSRYPEGTSPKLEATAVVLPEVPALADQTIGNNERDVATSDVSSGTLVAGNHQPAARGSGAPDEPPPTGVMAFEEKLKRRGKKRVCCGLPVWTLVLISVVMIVGGSIGGAIGGILGAKKAAEEATSSATPTVVTSTVPPRTDATPLSTPPHGLPDLSLGTFAIPAAPKNQSKFCIQDQEQTPSWGCYNQKPIPIKIGGDEDDRTIDFYSDPLPKTLTYGAQAPFFTQPSMSLDLVMDTTDLSLGPALSFFTFFDKLVVVPEDTFSSSDVSKRSVSENDVLAGIHHRKRSSDIGDRPWFCWWNGTSMEFFLYLNQTTRDWRSDHDSSTKTSSQDSPSKRSDAPLPNYDRRIKIDEKRDNAEAQSPYCQQMKVLDDGSIESVSTDTIGISVNEPTATTTVKGSGGATQTYTAKVQYQSVCYCASLTD</sequence>
<feature type="region of interest" description="Disordered" evidence="1">
    <location>
        <begin position="1"/>
        <end position="169"/>
    </location>
</feature>
<reference evidence="5" key="1">
    <citation type="journal article" date="2017" name="Genome Biol.">
        <title>Comparative genomics reveals high biological diversity and specific adaptations in the industrially and medically important fungal genus Aspergillus.</title>
        <authorList>
            <person name="de Vries R.P."/>
            <person name="Riley R."/>
            <person name="Wiebenga A."/>
            <person name="Aguilar-Osorio G."/>
            <person name="Amillis S."/>
            <person name="Uchima C.A."/>
            <person name="Anderluh G."/>
            <person name="Asadollahi M."/>
            <person name="Askin M."/>
            <person name="Barry K."/>
            <person name="Battaglia E."/>
            <person name="Bayram O."/>
            <person name="Benocci T."/>
            <person name="Braus-Stromeyer S.A."/>
            <person name="Caldana C."/>
            <person name="Canovas D."/>
            <person name="Cerqueira G.C."/>
            <person name="Chen F."/>
            <person name="Chen W."/>
            <person name="Choi C."/>
            <person name="Clum A."/>
            <person name="Dos Santos R.A."/>
            <person name="Damasio A.R."/>
            <person name="Diallinas G."/>
            <person name="Emri T."/>
            <person name="Fekete E."/>
            <person name="Flipphi M."/>
            <person name="Freyberg S."/>
            <person name="Gallo A."/>
            <person name="Gournas C."/>
            <person name="Habgood R."/>
            <person name="Hainaut M."/>
            <person name="Harispe M.L."/>
            <person name="Henrissat B."/>
            <person name="Hilden K.S."/>
            <person name="Hope R."/>
            <person name="Hossain A."/>
            <person name="Karabika E."/>
            <person name="Karaffa L."/>
            <person name="Karanyi Z."/>
            <person name="Krasevec N."/>
            <person name="Kuo A."/>
            <person name="Kusch H."/>
            <person name="LaButti K."/>
            <person name="Lagendijk E.L."/>
            <person name="Lapidus A."/>
            <person name="Levasseur A."/>
            <person name="Lindquist E."/>
            <person name="Lipzen A."/>
            <person name="Logrieco A.F."/>
            <person name="MacCabe A."/>
            <person name="Maekelae M.R."/>
            <person name="Malavazi I."/>
            <person name="Melin P."/>
            <person name="Meyer V."/>
            <person name="Mielnichuk N."/>
            <person name="Miskei M."/>
            <person name="Molnar A.P."/>
            <person name="Mule G."/>
            <person name="Ngan C.Y."/>
            <person name="Orejas M."/>
            <person name="Orosz E."/>
            <person name="Ouedraogo J.P."/>
            <person name="Overkamp K.M."/>
            <person name="Park H.-S."/>
            <person name="Perrone G."/>
            <person name="Piumi F."/>
            <person name="Punt P.J."/>
            <person name="Ram A.F."/>
            <person name="Ramon A."/>
            <person name="Rauscher S."/>
            <person name="Record E."/>
            <person name="Riano-Pachon D.M."/>
            <person name="Robert V."/>
            <person name="Roehrig J."/>
            <person name="Ruller R."/>
            <person name="Salamov A."/>
            <person name="Salih N.S."/>
            <person name="Samson R.A."/>
            <person name="Sandor E."/>
            <person name="Sanguinetti M."/>
            <person name="Schuetze T."/>
            <person name="Sepcic K."/>
            <person name="Shelest E."/>
            <person name="Sherlock G."/>
            <person name="Sophianopoulou V."/>
            <person name="Squina F.M."/>
            <person name="Sun H."/>
            <person name="Susca A."/>
            <person name="Todd R.B."/>
            <person name="Tsang A."/>
            <person name="Unkles S.E."/>
            <person name="van de Wiele N."/>
            <person name="van Rossen-Uffink D."/>
            <person name="Oliveira J.V."/>
            <person name="Vesth T.C."/>
            <person name="Visser J."/>
            <person name="Yu J.-H."/>
            <person name="Zhou M."/>
            <person name="Andersen M.R."/>
            <person name="Archer D.B."/>
            <person name="Baker S.E."/>
            <person name="Benoit I."/>
            <person name="Brakhage A.A."/>
            <person name="Braus G.H."/>
            <person name="Fischer R."/>
            <person name="Frisvad J.C."/>
            <person name="Goldman G.H."/>
            <person name="Houbraken J."/>
            <person name="Oakley B."/>
            <person name="Pocsi I."/>
            <person name="Scazzocchio C."/>
            <person name="Seiboth B."/>
            <person name="vanKuyk P.A."/>
            <person name="Wortman J."/>
            <person name="Dyer P.S."/>
            <person name="Grigoriev I.V."/>
        </authorList>
    </citation>
    <scope>NUCLEOTIDE SEQUENCE [LARGE SCALE GENOMIC DNA]</scope>
    <source>
        <strain evidence="5">CBS 583.65</strain>
    </source>
</reference>
<evidence type="ECO:0000313" key="5">
    <source>
        <dbReference type="Proteomes" id="UP000184073"/>
    </source>
</evidence>
<feature type="compositionally biased region" description="Basic and acidic residues" evidence="1">
    <location>
        <begin position="601"/>
        <end position="625"/>
    </location>
</feature>
<evidence type="ECO:0000256" key="2">
    <source>
        <dbReference type="SAM" id="Phobius"/>
    </source>
</evidence>
<feature type="domain" description="DUF7820" evidence="3">
    <location>
        <begin position="406"/>
        <end position="662"/>
    </location>
</feature>
<dbReference type="InterPro" id="IPR056722">
    <property type="entry name" value="DUF7820"/>
</dbReference>
<dbReference type="PANTHER" id="PTHR42078">
    <property type="entry name" value="GLUCAN 1, 4-ALPHA-GLUCOSIDASE"/>
    <property type="match status" value="1"/>
</dbReference>
<protein>
    <recommendedName>
        <fullName evidence="3">DUF7820 domain-containing protein</fullName>
    </recommendedName>
</protein>
<feature type="region of interest" description="Disordered" evidence="1">
    <location>
        <begin position="295"/>
        <end position="333"/>
    </location>
</feature>
<feature type="compositionally biased region" description="Polar residues" evidence="1">
    <location>
        <begin position="57"/>
        <end position="79"/>
    </location>
</feature>
<feature type="compositionally biased region" description="Low complexity" evidence="1">
    <location>
        <begin position="390"/>
        <end position="405"/>
    </location>
</feature>
<feature type="compositionally biased region" description="Basic and acidic residues" evidence="1">
    <location>
        <begin position="101"/>
        <end position="110"/>
    </location>
</feature>
<dbReference type="RefSeq" id="XP_040666168.1">
    <property type="nucleotide sequence ID" value="XM_040806611.1"/>
</dbReference>
<dbReference type="OrthoDB" id="514070at2759"/>
<evidence type="ECO:0000259" key="3">
    <source>
        <dbReference type="Pfam" id="PF25130"/>
    </source>
</evidence>
<dbReference type="VEuPathDB" id="FungiDB:ASPVEDRAFT_129149"/>
<dbReference type="EMBL" id="KV878127">
    <property type="protein sequence ID" value="OJJ00406.1"/>
    <property type="molecule type" value="Genomic_DNA"/>
</dbReference>
<evidence type="ECO:0000313" key="4">
    <source>
        <dbReference type="EMBL" id="OJJ00406.1"/>
    </source>
</evidence>
<name>A0A1L9PG27_ASPVE</name>
<organism evidence="4 5">
    <name type="scientific">Aspergillus versicolor CBS 583.65</name>
    <dbReference type="NCBI Taxonomy" id="1036611"/>
    <lineage>
        <taxon>Eukaryota</taxon>
        <taxon>Fungi</taxon>
        <taxon>Dikarya</taxon>
        <taxon>Ascomycota</taxon>
        <taxon>Pezizomycotina</taxon>
        <taxon>Eurotiomycetes</taxon>
        <taxon>Eurotiomycetidae</taxon>
        <taxon>Eurotiales</taxon>
        <taxon>Aspergillaceae</taxon>
        <taxon>Aspergillus</taxon>
        <taxon>Aspergillus subgen. Nidulantes</taxon>
    </lineage>
</organism>
<dbReference type="AlphaFoldDB" id="A0A1L9PG27"/>
<evidence type="ECO:0000256" key="1">
    <source>
        <dbReference type="SAM" id="MobiDB-lite"/>
    </source>
</evidence>
<feature type="compositionally biased region" description="Low complexity" evidence="1">
    <location>
        <begin position="12"/>
        <end position="28"/>
    </location>
</feature>
<dbReference type="STRING" id="1036611.A0A1L9PG27"/>
<feature type="compositionally biased region" description="Low complexity" evidence="1">
    <location>
        <begin position="137"/>
        <end position="154"/>
    </location>
</feature>
<dbReference type="PANTHER" id="PTHR42078:SF1">
    <property type="entry name" value="GLUCAN 1, 4-ALPHA-GLUCOSIDASE"/>
    <property type="match status" value="1"/>
</dbReference>
<keyword evidence="2" id="KW-0812">Transmembrane</keyword>
<gene>
    <name evidence="4" type="ORF">ASPVEDRAFT_129149</name>
</gene>
<keyword evidence="5" id="KW-1185">Reference proteome</keyword>
<keyword evidence="2" id="KW-1133">Transmembrane helix</keyword>
<dbReference type="Proteomes" id="UP000184073">
    <property type="component" value="Unassembled WGS sequence"/>
</dbReference>
<dbReference type="GeneID" id="63722122"/>
<keyword evidence="2" id="KW-0472">Membrane</keyword>
<feature type="region of interest" description="Disordered" evidence="1">
    <location>
        <begin position="390"/>
        <end position="414"/>
    </location>
</feature>
<feature type="region of interest" description="Disordered" evidence="1">
    <location>
        <begin position="186"/>
        <end position="208"/>
    </location>
</feature>
<accession>A0A1L9PG27</accession>
<feature type="region of interest" description="Disordered" evidence="1">
    <location>
        <begin position="585"/>
        <end position="628"/>
    </location>
</feature>
<feature type="region of interest" description="Disordered" evidence="1">
    <location>
        <begin position="245"/>
        <end position="273"/>
    </location>
</feature>